<accession>A0A239E9T4</accession>
<dbReference type="InterPro" id="IPR021519">
    <property type="entry name" value="DUF3182"/>
</dbReference>
<evidence type="ECO:0008006" key="4">
    <source>
        <dbReference type="Google" id="ProtNLM"/>
    </source>
</evidence>
<keyword evidence="3" id="KW-1185">Reference proteome</keyword>
<gene>
    <name evidence="2" type="ORF">SAMN06265795_102573</name>
</gene>
<sequence>MKPIQHASVPPLAREESADGHVKNAGGRQKAHRAVASYFCRENAGPNGHECLTQCALARRLAALKGVDYAGLHPPGEAHDGSMYMVPSDTLSAADAARLGVTCEHDLFGGVVPHFFASTKVITHDLPQPGKSPAPAQWSSRFPAAVRAAVLPGFTVFSIEDALHAGELLLRDGPVRLKKPSGIGGLGQSVAGDAQELRAQLQAIDPARLAQEGLVLEHNLVEVDTCSVGQVVIAGMVATYCGTQRLTRSNRGQEVYGGSSLLVARGGFDALLSLPLEPHMHTAIEQSRIYHAAALAAFPGMFVSRSNYDIAQGRDAGGIFHSGVLEQSWRIGGASGAEIAALEAFAADPGLRAVRASTTEVYGKSPDLPRDALVYFQGEDEKIGHITKYSRIAHADT</sequence>
<dbReference type="Proteomes" id="UP000198284">
    <property type="component" value="Unassembled WGS sequence"/>
</dbReference>
<dbReference type="SUPFAM" id="SSF56059">
    <property type="entry name" value="Glutathione synthetase ATP-binding domain-like"/>
    <property type="match status" value="1"/>
</dbReference>
<feature type="compositionally biased region" description="Basic and acidic residues" evidence="1">
    <location>
        <begin position="13"/>
        <end position="22"/>
    </location>
</feature>
<reference evidence="2 3" key="1">
    <citation type="submission" date="2017-06" db="EMBL/GenBank/DDBJ databases">
        <authorList>
            <person name="Kim H.J."/>
            <person name="Triplett B.A."/>
        </authorList>
    </citation>
    <scope>NUCLEOTIDE SEQUENCE [LARGE SCALE GENOMIC DNA]</scope>
    <source>
        <strain evidence="2 3">U15</strain>
    </source>
</reference>
<organism evidence="2 3">
    <name type="scientific">Noviherbaspirillum humi</name>
    <dbReference type="NCBI Taxonomy" id="1688639"/>
    <lineage>
        <taxon>Bacteria</taxon>
        <taxon>Pseudomonadati</taxon>
        <taxon>Pseudomonadota</taxon>
        <taxon>Betaproteobacteria</taxon>
        <taxon>Burkholderiales</taxon>
        <taxon>Oxalobacteraceae</taxon>
        <taxon>Noviherbaspirillum</taxon>
    </lineage>
</organism>
<dbReference type="Pfam" id="PF11379">
    <property type="entry name" value="DUF3182"/>
    <property type="match status" value="1"/>
</dbReference>
<dbReference type="OrthoDB" id="8648979at2"/>
<protein>
    <recommendedName>
        <fullName evidence="4">Biotin carboxylase</fullName>
    </recommendedName>
</protein>
<name>A0A239E9T4_9BURK</name>
<dbReference type="EMBL" id="FZOT01000002">
    <property type="protein sequence ID" value="SNS40682.1"/>
    <property type="molecule type" value="Genomic_DNA"/>
</dbReference>
<proteinExistence type="predicted"/>
<evidence type="ECO:0000313" key="3">
    <source>
        <dbReference type="Proteomes" id="UP000198284"/>
    </source>
</evidence>
<evidence type="ECO:0000313" key="2">
    <source>
        <dbReference type="EMBL" id="SNS40682.1"/>
    </source>
</evidence>
<feature type="region of interest" description="Disordered" evidence="1">
    <location>
        <begin position="1"/>
        <end position="29"/>
    </location>
</feature>
<evidence type="ECO:0000256" key="1">
    <source>
        <dbReference type="SAM" id="MobiDB-lite"/>
    </source>
</evidence>
<dbReference type="AlphaFoldDB" id="A0A239E9T4"/>
<dbReference type="RefSeq" id="WP_089398390.1">
    <property type="nucleotide sequence ID" value="NZ_FZOT01000002.1"/>
</dbReference>